<reference evidence="2 3" key="1">
    <citation type="journal article" date="2019" name="Int. J. Syst. Evol. Microbiol.">
        <title>The Global Catalogue of Microorganisms (GCM) 10K type strain sequencing project: providing services to taxonomists for standard genome sequencing and annotation.</title>
        <authorList>
            <consortium name="The Broad Institute Genomics Platform"/>
            <consortium name="The Broad Institute Genome Sequencing Center for Infectious Disease"/>
            <person name="Wu L."/>
            <person name="Ma J."/>
        </authorList>
    </citation>
    <scope>NUCLEOTIDE SEQUENCE [LARGE SCALE GENOMIC DNA]</scope>
    <source>
        <strain evidence="2 3">CGMCC 1.12554</strain>
    </source>
</reference>
<evidence type="ECO:0000313" key="3">
    <source>
        <dbReference type="Proteomes" id="UP001596545"/>
    </source>
</evidence>
<dbReference type="Proteomes" id="UP001596545">
    <property type="component" value="Unassembled WGS sequence"/>
</dbReference>
<dbReference type="AlphaFoldDB" id="A0ABD6AJV0"/>
<name>A0ABD6AJV0_9EURY</name>
<evidence type="ECO:0000256" key="1">
    <source>
        <dbReference type="SAM" id="MobiDB-lite"/>
    </source>
</evidence>
<gene>
    <name evidence="2" type="ORF">ACFQMF_06020</name>
</gene>
<dbReference type="EMBL" id="JBHTBL010000004">
    <property type="protein sequence ID" value="MFC7324136.1"/>
    <property type="molecule type" value="Genomic_DNA"/>
</dbReference>
<proteinExistence type="predicted"/>
<evidence type="ECO:0000313" key="2">
    <source>
        <dbReference type="EMBL" id="MFC7324136.1"/>
    </source>
</evidence>
<dbReference type="RefSeq" id="WP_256408462.1">
    <property type="nucleotide sequence ID" value="NZ_JANHDN010000003.1"/>
</dbReference>
<feature type="region of interest" description="Disordered" evidence="1">
    <location>
        <begin position="73"/>
        <end position="98"/>
    </location>
</feature>
<comment type="caution">
    <text evidence="2">The sequence shown here is derived from an EMBL/GenBank/DDBJ whole genome shotgun (WGS) entry which is preliminary data.</text>
</comment>
<protein>
    <submittedName>
        <fullName evidence="2">Uncharacterized protein</fullName>
    </submittedName>
</protein>
<sequence length="98" mass="10926">MSTAVQVDEDAKSKLEELQAEIKLKTGKKVTQQEILTQLIESAVESETEFVDSFRDGARSLSEKEIEALNQGRFASGVETDEEDIDDILYGQGSRTRD</sequence>
<organism evidence="2 3">
    <name type="scientific">Halorubrum rutilum</name>
    <dbReference type="NCBI Taxonomy" id="1364933"/>
    <lineage>
        <taxon>Archaea</taxon>
        <taxon>Methanobacteriati</taxon>
        <taxon>Methanobacteriota</taxon>
        <taxon>Stenosarchaea group</taxon>
        <taxon>Halobacteria</taxon>
        <taxon>Halobacteriales</taxon>
        <taxon>Haloferacaceae</taxon>
        <taxon>Halorubrum</taxon>
    </lineage>
</organism>
<accession>A0ABD6AJV0</accession>
<keyword evidence="3" id="KW-1185">Reference proteome</keyword>